<dbReference type="SUPFAM" id="SSF56042">
    <property type="entry name" value="PurM C-terminal domain-like"/>
    <property type="match status" value="1"/>
</dbReference>
<reference evidence="4 5" key="1">
    <citation type="submission" date="2022-11" db="EMBL/GenBank/DDBJ databases">
        <title>Host association and intracellularity evolved multiple times independently in the Rickettsiales.</title>
        <authorList>
            <person name="Castelli M."/>
            <person name="Nardi T."/>
            <person name="Gammuto L."/>
            <person name="Bellinzona G."/>
            <person name="Sabaneyeva E."/>
            <person name="Potekhin A."/>
            <person name="Serra V."/>
            <person name="Petroni G."/>
            <person name="Sassera D."/>
        </authorList>
    </citation>
    <scope>NUCLEOTIDE SEQUENCE [LARGE SCALE GENOMIC DNA]</scope>
    <source>
        <strain evidence="4 5">NDG2</strain>
    </source>
</reference>
<feature type="domain" description="PurM-like C-terminal" evidence="3">
    <location>
        <begin position="148"/>
        <end position="254"/>
    </location>
</feature>
<proteinExistence type="predicted"/>
<feature type="domain" description="PurM-like N-terminal" evidence="2">
    <location>
        <begin position="3"/>
        <end position="92"/>
    </location>
</feature>
<accession>A0ABZ0ULM4</accession>
<gene>
    <name evidence="4" type="ORF">Bandiella_01171</name>
</gene>
<keyword evidence="4" id="KW-0808">Transferase</keyword>
<evidence type="ECO:0000313" key="4">
    <source>
        <dbReference type="EMBL" id="WPX97031.1"/>
    </source>
</evidence>
<dbReference type="InterPro" id="IPR036676">
    <property type="entry name" value="PurM-like_C_sf"/>
</dbReference>
<sequence>MEDVHFCTSYFDPLSLAHKALHVNLSDVAAMGATPLFVLGGISIPMLHQEYAKEFLHNFADMCENTGIKLIGGDITASRDRIFISVTIIGVARTKAIKYRCTAKPTNIICVVGELGYAHLGLIACEKSLSEFGLYKKPFLRPTAKTKEGIWLAEQDAVTCMMDISDGLLVDLRKLCKASDAKGVIDLELLNPSIAFREDCAILGLDCMDVMLTGGEDYGLLCAIDVEKLHCFAKDFAKIFGYPMKRIGYITNGSGICFVNNGLWKNKKLKPFSHFGESTEF</sequence>
<organism evidence="4 5">
    <name type="scientific">Candidatus Bandiella euplotis</name>
    <dbReference type="NCBI Taxonomy" id="1664265"/>
    <lineage>
        <taxon>Bacteria</taxon>
        <taxon>Pseudomonadati</taxon>
        <taxon>Pseudomonadota</taxon>
        <taxon>Alphaproteobacteria</taxon>
        <taxon>Rickettsiales</taxon>
        <taxon>Candidatus Midichloriaceae</taxon>
        <taxon>Candidatus Bandiella</taxon>
    </lineage>
</organism>
<dbReference type="NCBIfam" id="TIGR01379">
    <property type="entry name" value="thiL"/>
    <property type="match status" value="1"/>
</dbReference>
<evidence type="ECO:0000259" key="2">
    <source>
        <dbReference type="Pfam" id="PF00586"/>
    </source>
</evidence>
<evidence type="ECO:0000259" key="3">
    <source>
        <dbReference type="Pfam" id="PF02769"/>
    </source>
</evidence>
<keyword evidence="1" id="KW-0784">Thiamine biosynthesis</keyword>
<dbReference type="Proteomes" id="UP001327219">
    <property type="component" value="Chromosome"/>
</dbReference>
<dbReference type="PANTHER" id="PTHR30270">
    <property type="entry name" value="THIAMINE-MONOPHOSPHATE KINASE"/>
    <property type="match status" value="1"/>
</dbReference>
<name>A0ABZ0ULM4_9RICK</name>
<dbReference type="Pfam" id="PF02769">
    <property type="entry name" value="AIRS_C"/>
    <property type="match status" value="1"/>
</dbReference>
<dbReference type="Gene3D" id="3.30.1330.10">
    <property type="entry name" value="PurM-like, N-terminal domain"/>
    <property type="match status" value="1"/>
</dbReference>
<dbReference type="PIRSF" id="PIRSF005303">
    <property type="entry name" value="Thiam_monoph_kin"/>
    <property type="match status" value="1"/>
</dbReference>
<dbReference type="PANTHER" id="PTHR30270:SF0">
    <property type="entry name" value="THIAMINE-MONOPHOSPHATE KINASE"/>
    <property type="match status" value="1"/>
</dbReference>
<protein>
    <submittedName>
        <fullName evidence="4">Thiamine-monophosphate kinase</fullName>
    </submittedName>
</protein>
<dbReference type="InterPro" id="IPR036921">
    <property type="entry name" value="PurM-like_N_sf"/>
</dbReference>
<dbReference type="InterPro" id="IPR016188">
    <property type="entry name" value="PurM-like_N"/>
</dbReference>
<keyword evidence="4" id="KW-0418">Kinase</keyword>
<dbReference type="CDD" id="cd02194">
    <property type="entry name" value="ThiL"/>
    <property type="match status" value="1"/>
</dbReference>
<dbReference type="GO" id="GO:0016301">
    <property type="term" value="F:kinase activity"/>
    <property type="evidence" value="ECO:0007669"/>
    <property type="project" value="UniProtKB-KW"/>
</dbReference>
<dbReference type="EMBL" id="CP110820">
    <property type="protein sequence ID" value="WPX97031.1"/>
    <property type="molecule type" value="Genomic_DNA"/>
</dbReference>
<dbReference type="SUPFAM" id="SSF55326">
    <property type="entry name" value="PurM N-terminal domain-like"/>
    <property type="match status" value="1"/>
</dbReference>
<dbReference type="Gene3D" id="3.90.650.10">
    <property type="entry name" value="PurM-like C-terminal domain"/>
    <property type="match status" value="1"/>
</dbReference>
<dbReference type="InterPro" id="IPR010918">
    <property type="entry name" value="PurM-like_C_dom"/>
</dbReference>
<dbReference type="Pfam" id="PF00586">
    <property type="entry name" value="AIRS"/>
    <property type="match status" value="1"/>
</dbReference>
<keyword evidence="5" id="KW-1185">Reference proteome</keyword>
<evidence type="ECO:0000256" key="1">
    <source>
        <dbReference type="ARBA" id="ARBA00022977"/>
    </source>
</evidence>
<dbReference type="InterPro" id="IPR006283">
    <property type="entry name" value="ThiL-like"/>
</dbReference>
<evidence type="ECO:0000313" key="5">
    <source>
        <dbReference type="Proteomes" id="UP001327219"/>
    </source>
</evidence>